<evidence type="ECO:0000256" key="3">
    <source>
        <dbReference type="ARBA" id="ARBA00022578"/>
    </source>
</evidence>
<dbReference type="Pfam" id="PF01385">
    <property type="entry name" value="OrfB_IS605"/>
    <property type="match status" value="1"/>
</dbReference>
<keyword evidence="5" id="KW-0233">DNA recombination</keyword>
<dbReference type="InterPro" id="IPR001959">
    <property type="entry name" value="Transposase"/>
</dbReference>
<accession>A0A6I3X875</accession>
<keyword evidence="9" id="KW-1185">Reference proteome</keyword>
<organism evidence="8 9">
    <name type="scientific">Pseudoduganella dura</name>
    <dbReference type="NCBI Taxonomy" id="321982"/>
    <lineage>
        <taxon>Bacteria</taxon>
        <taxon>Pseudomonadati</taxon>
        <taxon>Pseudomonadota</taxon>
        <taxon>Betaproteobacteria</taxon>
        <taxon>Burkholderiales</taxon>
        <taxon>Oxalobacteraceae</taxon>
        <taxon>Telluria group</taxon>
        <taxon>Pseudoduganella</taxon>
    </lineage>
</organism>
<dbReference type="Proteomes" id="UP000431684">
    <property type="component" value="Unassembled WGS sequence"/>
</dbReference>
<reference evidence="8 9" key="1">
    <citation type="submission" date="2019-11" db="EMBL/GenBank/DDBJ databases">
        <title>Draft Genome Sequences of Six Type Strains of the Genus Massilia.</title>
        <authorList>
            <person name="Miess H."/>
            <person name="Frediansyah A."/>
            <person name="Goeker M."/>
            <person name="Gross H."/>
        </authorList>
    </citation>
    <scope>NUCLEOTIDE SEQUENCE [LARGE SCALE GENOMIC DNA]</scope>
    <source>
        <strain evidence="8 9">DSM 17513</strain>
    </source>
</reference>
<evidence type="ECO:0000313" key="9">
    <source>
        <dbReference type="Proteomes" id="UP000431684"/>
    </source>
</evidence>
<keyword evidence="3" id="KW-0815">Transposition</keyword>
<evidence type="ECO:0000256" key="5">
    <source>
        <dbReference type="ARBA" id="ARBA00023172"/>
    </source>
</evidence>
<evidence type="ECO:0000256" key="2">
    <source>
        <dbReference type="ARBA" id="ARBA00011044"/>
    </source>
</evidence>
<evidence type="ECO:0000256" key="1">
    <source>
        <dbReference type="ARBA" id="ARBA00008761"/>
    </source>
</evidence>
<dbReference type="EMBL" id="WNWM01000002">
    <property type="protein sequence ID" value="MUI12994.1"/>
    <property type="molecule type" value="Genomic_DNA"/>
</dbReference>
<dbReference type="InterPro" id="IPR010095">
    <property type="entry name" value="Cas12f1-like_TNB"/>
</dbReference>
<dbReference type="GO" id="GO:0006310">
    <property type="term" value="P:DNA recombination"/>
    <property type="evidence" value="ECO:0007669"/>
    <property type="project" value="UniProtKB-KW"/>
</dbReference>
<dbReference type="OrthoDB" id="8739617at2"/>
<name>A0A6I3X875_9BURK</name>
<keyword evidence="4" id="KW-0238">DNA-binding</keyword>
<dbReference type="PANTHER" id="PTHR30405:SF25">
    <property type="entry name" value="RNA-GUIDED DNA ENDONUCLEASE INSQ-RELATED"/>
    <property type="match status" value="1"/>
</dbReference>
<dbReference type="PANTHER" id="PTHR30405">
    <property type="entry name" value="TRANSPOSASE"/>
    <property type="match status" value="1"/>
</dbReference>
<dbReference type="Pfam" id="PF07282">
    <property type="entry name" value="Cas12f1-like_TNB"/>
    <property type="match status" value="1"/>
</dbReference>
<dbReference type="InterPro" id="IPR051399">
    <property type="entry name" value="RNA-guided_DNA_endo/Transpos"/>
</dbReference>
<evidence type="ECO:0000313" key="8">
    <source>
        <dbReference type="EMBL" id="MUI12994.1"/>
    </source>
</evidence>
<gene>
    <name evidence="8" type="ORF">GJV26_11060</name>
</gene>
<protein>
    <submittedName>
        <fullName evidence="8">Transposase</fullName>
    </submittedName>
</protein>
<evidence type="ECO:0000259" key="7">
    <source>
        <dbReference type="Pfam" id="PF07282"/>
    </source>
</evidence>
<evidence type="ECO:0000256" key="4">
    <source>
        <dbReference type="ARBA" id="ARBA00023125"/>
    </source>
</evidence>
<dbReference type="GO" id="GO:0032196">
    <property type="term" value="P:transposition"/>
    <property type="evidence" value="ECO:0007669"/>
    <property type="project" value="UniProtKB-KW"/>
</dbReference>
<proteinExistence type="inferred from homology"/>
<comment type="similarity">
    <text evidence="2">In the N-terminal section; belongs to the transposase 2 family.</text>
</comment>
<dbReference type="AlphaFoldDB" id="A0A6I3X875"/>
<evidence type="ECO:0000259" key="6">
    <source>
        <dbReference type="Pfam" id="PF01385"/>
    </source>
</evidence>
<dbReference type="NCBIfam" id="NF040570">
    <property type="entry name" value="guided_TnpB"/>
    <property type="match status" value="1"/>
</dbReference>
<sequence>MRVLRLRLKDKHACVLRAKAFWVNQCWNYCNETSYKVWQRERRFLSGYDLDKMTTGASKEGVPLHSQTIQAIGQEYARRRKQFNKAKLRWRKSSGARRSLGWIPFKASALRYRNGQLWMSGIDQALGLWDSYGLSKYQLGAGSFSEDARGRWYININVKVAREPRSAATNAVGIDLGLKHFATLSNGEKIEALKHYLHHEAKLAMAHRAGKKRLVKTIHARIANQRKHQHHVRSTELVQRFGAIFVGNVNASALAKTRMAKSVLDAGWSQFRAMLRYKSDSAGVWFDKVDEAFSTQDCSVCEARSGPKGLKDLEIRVWTCNRCGAIHDRDVNAAKNILRRGHATLAVGIPLLTAHAAALR</sequence>
<comment type="similarity">
    <text evidence="1">In the C-terminal section; belongs to the transposase 35 family.</text>
</comment>
<feature type="domain" description="Probable transposase IS891/IS1136/IS1341" evidence="6">
    <location>
        <begin position="157"/>
        <end position="256"/>
    </location>
</feature>
<dbReference type="GO" id="GO:0003677">
    <property type="term" value="F:DNA binding"/>
    <property type="evidence" value="ECO:0007669"/>
    <property type="project" value="UniProtKB-KW"/>
</dbReference>
<feature type="domain" description="Cas12f1-like TNB" evidence="7">
    <location>
        <begin position="268"/>
        <end position="337"/>
    </location>
</feature>
<comment type="caution">
    <text evidence="8">The sequence shown here is derived from an EMBL/GenBank/DDBJ whole genome shotgun (WGS) entry which is preliminary data.</text>
</comment>